<evidence type="ECO:0000313" key="1">
    <source>
        <dbReference type="EMBL" id="CAI0380527.1"/>
    </source>
</evidence>
<name>A0AAV0H6M5_9ROSI</name>
<proteinExistence type="predicted"/>
<keyword evidence="2" id="KW-1185">Reference proteome</keyword>
<dbReference type="EMBL" id="CAMGYJ010000002">
    <property type="protein sequence ID" value="CAI0380527.1"/>
    <property type="molecule type" value="Genomic_DNA"/>
</dbReference>
<reference evidence="1" key="1">
    <citation type="submission" date="2022-08" db="EMBL/GenBank/DDBJ databases">
        <authorList>
            <person name="Gutierrez-Valencia J."/>
        </authorList>
    </citation>
    <scope>NUCLEOTIDE SEQUENCE</scope>
</reference>
<sequence length="92" mass="9759">MPPEVVMYGNVTPAMGCTVIELLTGQRPYSDWNPDHRQHADSLLQHRFVADYGVIGIGSKKLVSSAAAAAVMNGGAAETEIPCCLSFSYASS</sequence>
<accession>A0AAV0H6M5</accession>
<dbReference type="AlphaFoldDB" id="A0AAV0H6M5"/>
<protein>
    <submittedName>
        <fullName evidence="1">Uncharacterized protein</fullName>
    </submittedName>
</protein>
<organism evidence="1 2">
    <name type="scientific">Linum tenue</name>
    <dbReference type="NCBI Taxonomy" id="586396"/>
    <lineage>
        <taxon>Eukaryota</taxon>
        <taxon>Viridiplantae</taxon>
        <taxon>Streptophyta</taxon>
        <taxon>Embryophyta</taxon>
        <taxon>Tracheophyta</taxon>
        <taxon>Spermatophyta</taxon>
        <taxon>Magnoliopsida</taxon>
        <taxon>eudicotyledons</taxon>
        <taxon>Gunneridae</taxon>
        <taxon>Pentapetalae</taxon>
        <taxon>rosids</taxon>
        <taxon>fabids</taxon>
        <taxon>Malpighiales</taxon>
        <taxon>Linaceae</taxon>
        <taxon>Linum</taxon>
    </lineage>
</organism>
<comment type="caution">
    <text evidence="1">The sequence shown here is derived from an EMBL/GenBank/DDBJ whole genome shotgun (WGS) entry which is preliminary data.</text>
</comment>
<dbReference type="Proteomes" id="UP001154282">
    <property type="component" value="Unassembled WGS sequence"/>
</dbReference>
<dbReference type="InterPro" id="IPR011009">
    <property type="entry name" value="Kinase-like_dom_sf"/>
</dbReference>
<evidence type="ECO:0000313" key="2">
    <source>
        <dbReference type="Proteomes" id="UP001154282"/>
    </source>
</evidence>
<dbReference type="SUPFAM" id="SSF56112">
    <property type="entry name" value="Protein kinase-like (PK-like)"/>
    <property type="match status" value="1"/>
</dbReference>
<gene>
    <name evidence="1" type="ORF">LITE_LOCUS2717</name>
</gene>